<feature type="region of interest" description="Disordered" evidence="3">
    <location>
        <begin position="235"/>
        <end position="287"/>
    </location>
</feature>
<dbReference type="InterPro" id="IPR041916">
    <property type="entry name" value="Anti_sigma_zinc_sf"/>
</dbReference>
<dbReference type="EMBL" id="JAELVF020000001">
    <property type="protein sequence ID" value="MBU7597795.1"/>
    <property type="molecule type" value="Genomic_DNA"/>
</dbReference>
<evidence type="ECO:0000256" key="2">
    <source>
        <dbReference type="ARBA" id="ARBA00023163"/>
    </source>
</evidence>
<dbReference type="Gene3D" id="1.10.10.1320">
    <property type="entry name" value="Anti-sigma factor, zinc-finger domain"/>
    <property type="match status" value="1"/>
</dbReference>
<feature type="region of interest" description="Disordered" evidence="3">
    <location>
        <begin position="95"/>
        <end position="172"/>
    </location>
</feature>
<dbReference type="RefSeq" id="WP_211041714.1">
    <property type="nucleotide sequence ID" value="NZ_JAELVF020000001.1"/>
</dbReference>
<organism evidence="5 6">
    <name type="scientific">Streptomyces tardus</name>
    <dbReference type="NCBI Taxonomy" id="2780544"/>
    <lineage>
        <taxon>Bacteria</taxon>
        <taxon>Bacillati</taxon>
        <taxon>Actinomycetota</taxon>
        <taxon>Actinomycetes</taxon>
        <taxon>Kitasatosporales</taxon>
        <taxon>Streptomycetaceae</taxon>
        <taxon>Streptomyces</taxon>
    </lineage>
</organism>
<dbReference type="Proteomes" id="UP000694501">
    <property type="component" value="Unassembled WGS sequence"/>
</dbReference>
<evidence type="ECO:0000256" key="3">
    <source>
        <dbReference type="SAM" id="MobiDB-lite"/>
    </source>
</evidence>
<keyword evidence="4" id="KW-1133">Transmembrane helix</keyword>
<keyword evidence="1" id="KW-0805">Transcription regulation</keyword>
<feature type="region of interest" description="Disordered" evidence="3">
    <location>
        <begin position="1"/>
        <end position="31"/>
    </location>
</feature>
<feature type="transmembrane region" description="Helical" evidence="4">
    <location>
        <begin position="176"/>
        <end position="198"/>
    </location>
</feature>
<feature type="compositionally biased region" description="Basic and acidic residues" evidence="3">
    <location>
        <begin position="138"/>
        <end position="150"/>
    </location>
</feature>
<keyword evidence="4" id="KW-0812">Transmembrane</keyword>
<accession>A0A949JFU1</accession>
<comment type="caution">
    <text evidence="5">The sequence shown here is derived from an EMBL/GenBank/DDBJ whole genome shotgun (WGS) entry which is preliminary data.</text>
</comment>
<keyword evidence="4" id="KW-0472">Membrane</keyword>
<feature type="compositionally biased region" description="Polar residues" evidence="3">
    <location>
        <begin position="253"/>
        <end position="266"/>
    </location>
</feature>
<evidence type="ECO:0000256" key="1">
    <source>
        <dbReference type="ARBA" id="ARBA00023015"/>
    </source>
</evidence>
<keyword evidence="2" id="KW-0804">Transcription</keyword>
<name>A0A949JFU1_9ACTN</name>
<gene>
    <name evidence="5" type="ORF">JGS22_009225</name>
</gene>
<keyword evidence="6" id="KW-1185">Reference proteome</keyword>
<evidence type="ECO:0000313" key="6">
    <source>
        <dbReference type="Proteomes" id="UP000694501"/>
    </source>
</evidence>
<sequence>MTEPFPTSGADEHPEVADISALGEGLLPPDRSADVTAHLASCTLCADVRESLEEIRSALGTLPGPVRMPEDVAGRIDAALAAEALLNAEARAESAATASSAPGRTAVGRTAAADPAVDPGSAETGSAESDAAAPVSRETGKPAPLRERRAGGASRRPPSRSGASAGPGRSSRRRRLILTSAAACAALVVGGLMVPLLMQDNDDSAGIAQSDTTKDGERGIAAADLAAQVRELLDASPQDTSREQPPSAEGSRNPGQPSRQEDSSASPFGAETAAEVPECVSKAIDRTETPLAVSRETYEGVESYVVVLPHAGEQRQVDAYVVGADCTDAADGGPGKVLAERTVDRP</sequence>
<evidence type="ECO:0008006" key="7">
    <source>
        <dbReference type="Google" id="ProtNLM"/>
    </source>
</evidence>
<evidence type="ECO:0000313" key="5">
    <source>
        <dbReference type="EMBL" id="MBU7597795.1"/>
    </source>
</evidence>
<protein>
    <recommendedName>
        <fullName evidence="7">Zinc-finger domain-containing protein</fullName>
    </recommendedName>
</protein>
<feature type="compositionally biased region" description="Low complexity" evidence="3">
    <location>
        <begin position="151"/>
        <end position="169"/>
    </location>
</feature>
<proteinExistence type="predicted"/>
<dbReference type="AlphaFoldDB" id="A0A949JFU1"/>
<reference evidence="5" key="1">
    <citation type="submission" date="2021-06" db="EMBL/GenBank/DDBJ databases">
        <title>Sequencing of actinobacteria type strains.</title>
        <authorList>
            <person name="Nguyen G.-S."/>
            <person name="Wentzel A."/>
        </authorList>
    </citation>
    <scope>NUCLEOTIDE SEQUENCE</scope>
    <source>
        <strain evidence="5">P38-E01</strain>
    </source>
</reference>
<evidence type="ECO:0000256" key="4">
    <source>
        <dbReference type="SAM" id="Phobius"/>
    </source>
</evidence>